<dbReference type="CDD" id="cd00054">
    <property type="entry name" value="EGF_CA"/>
    <property type="match status" value="2"/>
</dbReference>
<evidence type="ECO:0000256" key="6">
    <source>
        <dbReference type="ARBA" id="ARBA00022976"/>
    </source>
</evidence>
<evidence type="ECO:0000259" key="13">
    <source>
        <dbReference type="PROSITE" id="PS50026"/>
    </source>
</evidence>
<dbReference type="AlphaFoldDB" id="V8NN30"/>
<name>V8NN30_OPHHA</name>
<evidence type="ECO:0000256" key="1">
    <source>
        <dbReference type="ARBA" id="ARBA00004479"/>
    </source>
</evidence>
<dbReference type="GO" id="GO:0007219">
    <property type="term" value="P:Notch signaling pathway"/>
    <property type="evidence" value="ECO:0007669"/>
    <property type="project" value="UniProtKB-KW"/>
</dbReference>
<evidence type="ECO:0000256" key="9">
    <source>
        <dbReference type="ARBA" id="ARBA00023157"/>
    </source>
</evidence>
<dbReference type="PROSITE" id="PS00010">
    <property type="entry name" value="ASX_HYDROXYL"/>
    <property type="match status" value="1"/>
</dbReference>
<keyword evidence="3 11" id="KW-0245">EGF-like domain</keyword>
<dbReference type="Proteomes" id="UP000018936">
    <property type="component" value="Unassembled WGS sequence"/>
</dbReference>
<dbReference type="GO" id="GO:0005509">
    <property type="term" value="F:calcium ion binding"/>
    <property type="evidence" value="ECO:0007669"/>
    <property type="project" value="InterPro"/>
</dbReference>
<evidence type="ECO:0000256" key="11">
    <source>
        <dbReference type="PROSITE-ProRule" id="PRU00076"/>
    </source>
</evidence>
<evidence type="ECO:0000256" key="5">
    <source>
        <dbReference type="ARBA" id="ARBA00022737"/>
    </source>
</evidence>
<evidence type="ECO:0000256" key="12">
    <source>
        <dbReference type="SAM" id="MobiDB-lite"/>
    </source>
</evidence>
<gene>
    <name evidence="14" type="primary">Jag1</name>
    <name evidence="14" type="ORF">L345_11301</name>
</gene>
<dbReference type="OrthoDB" id="283575at2759"/>
<protein>
    <submittedName>
        <fullName evidence="14">Protein jagged-1</fullName>
    </submittedName>
</protein>
<dbReference type="InterPro" id="IPR049883">
    <property type="entry name" value="NOTCH1_EGF-like"/>
</dbReference>
<dbReference type="InterPro" id="IPR000152">
    <property type="entry name" value="EGF-type_Asp/Asn_hydroxyl_site"/>
</dbReference>
<keyword evidence="10" id="KW-0325">Glycoprotein</keyword>
<feature type="disulfide bond" evidence="11">
    <location>
        <begin position="122"/>
        <end position="131"/>
    </location>
</feature>
<keyword evidence="15" id="KW-1185">Reference proteome</keyword>
<keyword evidence="9 11" id="KW-1015">Disulfide bond</keyword>
<evidence type="ECO:0000313" key="15">
    <source>
        <dbReference type="Proteomes" id="UP000018936"/>
    </source>
</evidence>
<evidence type="ECO:0000256" key="2">
    <source>
        <dbReference type="ARBA" id="ARBA00022473"/>
    </source>
</evidence>
<dbReference type="InterPro" id="IPR000742">
    <property type="entry name" value="EGF"/>
</dbReference>
<evidence type="ECO:0000256" key="3">
    <source>
        <dbReference type="ARBA" id="ARBA00022536"/>
    </source>
</evidence>
<dbReference type="PROSITE" id="PS50026">
    <property type="entry name" value="EGF_3"/>
    <property type="match status" value="2"/>
</dbReference>
<feature type="non-terminal residue" evidence="14">
    <location>
        <position position="195"/>
    </location>
</feature>
<dbReference type="PROSITE" id="PS01186">
    <property type="entry name" value="EGF_2"/>
    <property type="match status" value="2"/>
</dbReference>
<feature type="domain" description="EGF-like" evidence="13">
    <location>
        <begin position="96"/>
        <end position="132"/>
    </location>
</feature>
<organism evidence="14 15">
    <name type="scientific">Ophiophagus hannah</name>
    <name type="common">King cobra</name>
    <name type="synonym">Naja hannah</name>
    <dbReference type="NCBI Taxonomy" id="8665"/>
    <lineage>
        <taxon>Eukaryota</taxon>
        <taxon>Metazoa</taxon>
        <taxon>Chordata</taxon>
        <taxon>Craniata</taxon>
        <taxon>Vertebrata</taxon>
        <taxon>Euteleostomi</taxon>
        <taxon>Lepidosauria</taxon>
        <taxon>Squamata</taxon>
        <taxon>Bifurcata</taxon>
        <taxon>Unidentata</taxon>
        <taxon>Episquamata</taxon>
        <taxon>Toxicofera</taxon>
        <taxon>Serpentes</taxon>
        <taxon>Colubroidea</taxon>
        <taxon>Elapidae</taxon>
        <taxon>Elapinae</taxon>
        <taxon>Ophiophagus</taxon>
    </lineage>
</organism>
<dbReference type="GO" id="GO:0016020">
    <property type="term" value="C:membrane"/>
    <property type="evidence" value="ECO:0007669"/>
    <property type="project" value="UniProtKB-SubCell"/>
</dbReference>
<comment type="subcellular location">
    <subcellularLocation>
        <location evidence="1">Membrane</location>
        <topology evidence="1">Single-pass type I membrane protein</topology>
    </subcellularLocation>
</comment>
<reference evidence="14 15" key="1">
    <citation type="journal article" date="2013" name="Proc. Natl. Acad. Sci. U.S.A.">
        <title>The king cobra genome reveals dynamic gene evolution and adaptation in the snake venom system.</title>
        <authorList>
            <person name="Vonk F.J."/>
            <person name="Casewell N.R."/>
            <person name="Henkel C.V."/>
            <person name="Heimberg A.M."/>
            <person name="Jansen H.J."/>
            <person name="McCleary R.J."/>
            <person name="Kerkkamp H.M."/>
            <person name="Vos R.A."/>
            <person name="Guerreiro I."/>
            <person name="Calvete J.J."/>
            <person name="Wuster W."/>
            <person name="Woods A.E."/>
            <person name="Logan J.M."/>
            <person name="Harrison R.A."/>
            <person name="Castoe T.A."/>
            <person name="de Koning A.P."/>
            <person name="Pollock D.D."/>
            <person name="Yandell M."/>
            <person name="Calderon D."/>
            <person name="Renjifo C."/>
            <person name="Currier R.B."/>
            <person name="Salgado D."/>
            <person name="Pla D."/>
            <person name="Sanz L."/>
            <person name="Hyder A.S."/>
            <person name="Ribeiro J.M."/>
            <person name="Arntzen J.W."/>
            <person name="van den Thillart G.E."/>
            <person name="Boetzer M."/>
            <person name="Pirovano W."/>
            <person name="Dirks R.P."/>
            <person name="Spaink H.P."/>
            <person name="Duboule D."/>
            <person name="McGlinn E."/>
            <person name="Kini R.M."/>
            <person name="Richardson M.K."/>
        </authorList>
    </citation>
    <scope>NUCLEOTIDE SEQUENCE</scope>
    <source>
        <tissue evidence="14">Blood</tissue>
    </source>
</reference>
<dbReference type="PROSITE" id="PS00022">
    <property type="entry name" value="EGF_1"/>
    <property type="match status" value="2"/>
</dbReference>
<evidence type="ECO:0000256" key="10">
    <source>
        <dbReference type="ARBA" id="ARBA00023180"/>
    </source>
</evidence>
<dbReference type="Pfam" id="PF00008">
    <property type="entry name" value="EGF"/>
    <property type="match status" value="1"/>
</dbReference>
<sequence length="195" mass="20633">MISREDFFALGCQPVTNSDVLPHILWTSITCDALICTTGSLTDSGSPLFPALLPRPTFRPPCPSELCANGGSCRPTPSGPQCVCPPGWRGKACQDDVNECHRKPCLHARACKNLVGSYFCDCLPGWMGATCSIRMNLCPKRCQNGGTCQGTRVPSVKPNRGPAEMPPACTAGSASRRKTRPPSADALWALAAGGV</sequence>
<dbReference type="EMBL" id="AZIM01002982">
    <property type="protein sequence ID" value="ETE62942.1"/>
    <property type="molecule type" value="Genomic_DNA"/>
</dbReference>
<feature type="disulfide bond" evidence="11">
    <location>
        <begin position="84"/>
        <end position="93"/>
    </location>
</feature>
<dbReference type="Gene3D" id="2.10.25.10">
    <property type="entry name" value="Laminin"/>
    <property type="match status" value="2"/>
</dbReference>
<dbReference type="InterPro" id="IPR001881">
    <property type="entry name" value="EGF-like_Ca-bd_dom"/>
</dbReference>
<dbReference type="InterPro" id="IPR051022">
    <property type="entry name" value="Notch_Cell-Fate_Det"/>
</dbReference>
<dbReference type="PANTHER" id="PTHR24049">
    <property type="entry name" value="CRUMBS FAMILY MEMBER"/>
    <property type="match status" value="1"/>
</dbReference>
<keyword evidence="5" id="KW-0677">Repeat</keyword>
<comment type="caution">
    <text evidence="14">The sequence shown here is derived from an EMBL/GenBank/DDBJ whole genome shotgun (WGS) entry which is preliminary data.</text>
</comment>
<dbReference type="SUPFAM" id="SSF57196">
    <property type="entry name" value="EGF/Laminin"/>
    <property type="match status" value="2"/>
</dbReference>
<keyword evidence="4" id="KW-0812">Transmembrane</keyword>
<keyword evidence="8" id="KW-0472">Membrane</keyword>
<evidence type="ECO:0000256" key="4">
    <source>
        <dbReference type="ARBA" id="ARBA00022692"/>
    </source>
</evidence>
<evidence type="ECO:0000256" key="8">
    <source>
        <dbReference type="ARBA" id="ARBA00023136"/>
    </source>
</evidence>
<accession>V8NN30</accession>
<dbReference type="SMART" id="SM00181">
    <property type="entry name" value="EGF"/>
    <property type="match status" value="2"/>
</dbReference>
<keyword evidence="7" id="KW-1133">Transmembrane helix</keyword>
<keyword evidence="6" id="KW-0914">Notch signaling pathway</keyword>
<keyword evidence="2" id="KW-0217">Developmental protein</keyword>
<comment type="caution">
    <text evidence="11">Lacks conserved residue(s) required for the propagation of feature annotation.</text>
</comment>
<proteinExistence type="predicted"/>
<dbReference type="FunFam" id="2.10.25.10:FF:000146">
    <property type="entry name" value="Putative neurogenic locus notch"/>
    <property type="match status" value="1"/>
</dbReference>
<evidence type="ECO:0000313" key="14">
    <source>
        <dbReference type="EMBL" id="ETE62942.1"/>
    </source>
</evidence>
<feature type="domain" description="EGF-like" evidence="13">
    <location>
        <begin position="58"/>
        <end position="94"/>
    </location>
</feature>
<dbReference type="Pfam" id="PF07645">
    <property type="entry name" value="EGF_CA"/>
    <property type="match status" value="1"/>
</dbReference>
<dbReference type="SMART" id="SM00179">
    <property type="entry name" value="EGF_CA"/>
    <property type="match status" value="2"/>
</dbReference>
<feature type="region of interest" description="Disordered" evidence="12">
    <location>
        <begin position="153"/>
        <end position="182"/>
    </location>
</feature>
<dbReference type="InterPro" id="IPR018097">
    <property type="entry name" value="EGF_Ca-bd_CS"/>
</dbReference>
<feature type="non-terminal residue" evidence="14">
    <location>
        <position position="1"/>
    </location>
</feature>
<evidence type="ECO:0000256" key="7">
    <source>
        <dbReference type="ARBA" id="ARBA00022989"/>
    </source>
</evidence>
<dbReference type="PROSITE" id="PS01187">
    <property type="entry name" value="EGF_CA"/>
    <property type="match status" value="1"/>
</dbReference>